<accession>X8BEL0</accession>
<sequence>MRNENFAAPTAEPAKVVEKPSDLSADWLTGILGIPIAGLVSSASVPVR</sequence>
<dbReference type="PATRIC" id="fig|1299334.3.peg.4285"/>
<gene>
    <name evidence="1" type="ORF">I553_6124</name>
</gene>
<reference evidence="1" key="1">
    <citation type="submission" date="2014-01" db="EMBL/GenBank/DDBJ databases">
        <authorList>
            <person name="Brown-Elliot B."/>
            <person name="Wallace R."/>
            <person name="Lenaerts A."/>
            <person name="Ordway D."/>
            <person name="DeGroote M.A."/>
            <person name="Parker T."/>
            <person name="Sizemore C."/>
            <person name="Tallon L.J."/>
            <person name="Sadzewicz L.K."/>
            <person name="Sengamalay N."/>
            <person name="Fraser C.M."/>
            <person name="Hine E."/>
            <person name="Shefchek K.A."/>
            <person name="Das S.P."/>
            <person name="Tettelin H."/>
        </authorList>
    </citation>
    <scope>NUCLEOTIDE SEQUENCE [LARGE SCALE GENOMIC DNA]</scope>
    <source>
        <strain evidence="1">4042</strain>
    </source>
</reference>
<dbReference type="AlphaFoldDB" id="X8BEL0"/>
<evidence type="ECO:0000313" key="1">
    <source>
        <dbReference type="EMBL" id="EUA42264.1"/>
    </source>
</evidence>
<proteinExistence type="predicted"/>
<comment type="caution">
    <text evidence="1">The sequence shown here is derived from an EMBL/GenBank/DDBJ whole genome shotgun (WGS) entry which is preliminary data.</text>
</comment>
<dbReference type="EMBL" id="JAOB01000042">
    <property type="protein sequence ID" value="EUA42264.1"/>
    <property type="molecule type" value="Genomic_DNA"/>
</dbReference>
<protein>
    <submittedName>
        <fullName evidence="1">Uncharacterized protein</fullName>
    </submittedName>
</protein>
<organism evidence="1">
    <name type="scientific">Mycobacterium xenopi 4042</name>
    <dbReference type="NCBI Taxonomy" id="1299334"/>
    <lineage>
        <taxon>Bacteria</taxon>
        <taxon>Bacillati</taxon>
        <taxon>Actinomycetota</taxon>
        <taxon>Actinomycetes</taxon>
        <taxon>Mycobacteriales</taxon>
        <taxon>Mycobacteriaceae</taxon>
        <taxon>Mycobacterium</taxon>
    </lineage>
</organism>
<name>X8BEL0_MYCXE</name>